<evidence type="ECO:0000259" key="1">
    <source>
        <dbReference type="Pfam" id="PF14082"/>
    </source>
</evidence>
<feature type="domain" description="Shedu protein SduA C-terminal" evidence="1">
    <location>
        <begin position="299"/>
        <end position="427"/>
    </location>
</feature>
<organism evidence="2 3">
    <name type="scientific">Pseudomonas canadensis</name>
    <dbReference type="NCBI Taxonomy" id="915099"/>
    <lineage>
        <taxon>Bacteria</taxon>
        <taxon>Pseudomonadati</taxon>
        <taxon>Pseudomonadota</taxon>
        <taxon>Gammaproteobacteria</taxon>
        <taxon>Pseudomonadales</taxon>
        <taxon>Pseudomonadaceae</taxon>
        <taxon>Pseudomonas</taxon>
    </lineage>
</organism>
<dbReference type="Proteomes" id="UP001322392">
    <property type="component" value="Chromosome"/>
</dbReference>
<name>A0ABZ1AH37_9PSED</name>
<protein>
    <submittedName>
        <fullName evidence="2">Shedu immune nuclease family protein</fullName>
    </submittedName>
</protein>
<accession>A0ABZ1AH37</accession>
<evidence type="ECO:0000313" key="3">
    <source>
        <dbReference type="Proteomes" id="UP001322392"/>
    </source>
</evidence>
<gene>
    <name evidence="2" type="ORF">SPL95_14460</name>
</gene>
<proteinExistence type="predicted"/>
<keyword evidence="3" id="KW-1185">Reference proteome</keyword>
<reference evidence="2 3" key="1">
    <citation type="submission" date="2023-12" db="EMBL/GenBank/DDBJ databases">
        <title>First complete genome sequence of Pseudomonas canadensis strain Pcan-CK-23 isolated from homogenized tissues of Zophobas morio larvae.</title>
        <authorList>
            <person name="Kundlacz C."/>
            <person name="Aldeia C."/>
            <person name="Eddoubaji Y."/>
            <person name="Campos-Madueno E.I."/>
            <person name="Endimiani A."/>
        </authorList>
    </citation>
    <scope>NUCLEOTIDE SEQUENCE [LARGE SCALE GENOMIC DNA]</scope>
    <source>
        <strain evidence="2 3">Pcan-CK-23</strain>
    </source>
</reference>
<dbReference type="EMBL" id="CP139639">
    <property type="protein sequence ID" value="WRI27484.1"/>
    <property type="molecule type" value="Genomic_DNA"/>
</dbReference>
<evidence type="ECO:0000313" key="2">
    <source>
        <dbReference type="EMBL" id="WRI27484.1"/>
    </source>
</evidence>
<sequence length="450" mass="52198">MAVQRRQGQSRWYTDVEVMEPAFRIEAGVTDVGLEYRDLFMQTFVRDASDPRRWQSQPEPDWHWLARVFQKQIVTYPVFSNPHAQRYLKPRHGRFRTLTYEKYFGKSLPDNPASAISEIELSLPWRTFNPCNYGLGLTKELDEIWRELSSFPQLNTIVLGRDDILRVDGNTVRIPEDELQAIRRAFERTTRKMRDVVKQARTVHIRNTLLAPLDSERFPPIVQVNPEGQLVEVRLDRGRQSKEVARAGRKATVEALRSNVEKLATEAPRELIELHAEIERVTLAQKIEQYESMLQKGLSENVWQKFFERNIFILTMIFARPVRLLHTQFHAQGSRLDGTGAQIGDYLFAEQGLALAIVEIKKPSSSLLRAKPYRNKEVFAPDEELSGAVTQVLYQQSKLHENWLIHQQRPELRDSRPDAIRCVVIAGILPRRTCNAGVSRCFEMPARTWK</sequence>
<dbReference type="Pfam" id="PF14082">
    <property type="entry name" value="SduA_C"/>
    <property type="match status" value="1"/>
</dbReference>
<dbReference type="InterPro" id="IPR025359">
    <property type="entry name" value="SduA_C"/>
</dbReference>